<name>A0A0D1W8X9_ANEMI</name>
<feature type="transmembrane region" description="Helical" evidence="1">
    <location>
        <begin position="33"/>
        <end position="51"/>
    </location>
</feature>
<evidence type="ECO:0000313" key="2">
    <source>
        <dbReference type="EMBL" id="KON94449.1"/>
    </source>
</evidence>
<evidence type="ECO:0000256" key="1">
    <source>
        <dbReference type="SAM" id="Phobius"/>
    </source>
</evidence>
<dbReference type="EMBL" id="FNED01000054">
    <property type="protein sequence ID" value="SDK42206.1"/>
    <property type="molecule type" value="Genomic_DNA"/>
</dbReference>
<dbReference type="EMBL" id="LGUG01000004">
    <property type="protein sequence ID" value="KON94449.1"/>
    <property type="molecule type" value="Genomic_DNA"/>
</dbReference>
<reference evidence="2 4" key="1">
    <citation type="submission" date="2015-07" db="EMBL/GenBank/DDBJ databases">
        <title>Fjat-14205 dsm 2895.</title>
        <authorList>
            <person name="Liu B."/>
            <person name="Wang J."/>
            <person name="Zhu Y."/>
            <person name="Liu G."/>
            <person name="Chen Q."/>
            <person name="Chen Z."/>
            <person name="Lan J."/>
            <person name="Che J."/>
            <person name="Ge C."/>
            <person name="Shi H."/>
            <person name="Pan Z."/>
            <person name="Liu X."/>
        </authorList>
    </citation>
    <scope>NUCLEOTIDE SEQUENCE [LARGE SCALE GENOMIC DNA]</scope>
    <source>
        <strain evidence="2 4">DSM 2895</strain>
    </source>
</reference>
<dbReference type="RefSeq" id="WP_043066500.1">
    <property type="nucleotide sequence ID" value="NZ_BJOA01000205.1"/>
</dbReference>
<proteinExistence type="predicted"/>
<protein>
    <submittedName>
        <fullName evidence="2">Uncharacterized protein</fullName>
    </submittedName>
</protein>
<sequence>MSTNKKKALISAIIVSILSVLWSYIIPEQTTRLIVSISVSVSVVLLVYYLMRNKNSEKTK</sequence>
<dbReference type="Proteomes" id="UP000182836">
    <property type="component" value="Unassembled WGS sequence"/>
</dbReference>
<keyword evidence="1" id="KW-1133">Transmembrane helix</keyword>
<reference evidence="3 5" key="2">
    <citation type="submission" date="2016-10" db="EMBL/GenBank/DDBJ databases">
        <authorList>
            <person name="de Groot N.N."/>
        </authorList>
    </citation>
    <scope>NUCLEOTIDE SEQUENCE [LARGE SCALE GENOMIC DNA]</scope>
    <source>
        <strain evidence="3 5">DSM 2895</strain>
    </source>
</reference>
<keyword evidence="1" id="KW-0812">Transmembrane</keyword>
<evidence type="ECO:0000313" key="5">
    <source>
        <dbReference type="Proteomes" id="UP000182836"/>
    </source>
</evidence>
<dbReference type="PATRIC" id="fig|47500.12.peg.5225"/>
<gene>
    <name evidence="2" type="ORF">AF333_02040</name>
    <name evidence="3" type="ORF">SAMN04487909_15425</name>
</gene>
<dbReference type="AlphaFoldDB" id="A0A0D1W8X9"/>
<accession>A0A0D1W8X9</accession>
<evidence type="ECO:0000313" key="3">
    <source>
        <dbReference type="EMBL" id="SDK42206.1"/>
    </source>
</evidence>
<dbReference type="GeneID" id="42303992"/>
<keyword evidence="4" id="KW-1185">Reference proteome</keyword>
<organism evidence="2 4">
    <name type="scientific">Aneurinibacillus migulanus</name>
    <name type="common">Bacillus migulanus</name>
    <dbReference type="NCBI Taxonomy" id="47500"/>
    <lineage>
        <taxon>Bacteria</taxon>
        <taxon>Bacillati</taxon>
        <taxon>Bacillota</taxon>
        <taxon>Bacilli</taxon>
        <taxon>Bacillales</taxon>
        <taxon>Paenibacillaceae</taxon>
        <taxon>Aneurinibacillus group</taxon>
        <taxon>Aneurinibacillus</taxon>
    </lineage>
</organism>
<dbReference type="Proteomes" id="UP000037269">
    <property type="component" value="Unassembled WGS sequence"/>
</dbReference>
<evidence type="ECO:0000313" key="4">
    <source>
        <dbReference type="Proteomes" id="UP000037269"/>
    </source>
</evidence>
<keyword evidence="1" id="KW-0472">Membrane</keyword>